<dbReference type="GO" id="GO:0030674">
    <property type="term" value="F:protein-macromolecule adaptor activity"/>
    <property type="evidence" value="ECO:0007669"/>
    <property type="project" value="TreeGrafter"/>
</dbReference>
<feature type="region of interest" description="Disordered" evidence="7">
    <location>
        <begin position="366"/>
        <end position="391"/>
    </location>
</feature>
<feature type="repeat" description="WD" evidence="6">
    <location>
        <begin position="210"/>
        <end position="251"/>
    </location>
</feature>
<dbReference type="InterPro" id="IPR001680">
    <property type="entry name" value="WD40_rpt"/>
</dbReference>
<accession>A0A9W8IQ26</accession>
<feature type="compositionally biased region" description="Polar residues" evidence="7">
    <location>
        <begin position="1"/>
        <end position="25"/>
    </location>
</feature>
<evidence type="ECO:0000256" key="6">
    <source>
        <dbReference type="PROSITE-ProRule" id="PRU00221"/>
    </source>
</evidence>
<evidence type="ECO:0000256" key="5">
    <source>
        <dbReference type="ARBA" id="ARBA00038344"/>
    </source>
</evidence>
<dbReference type="PANTHER" id="PTHR22852:SF0">
    <property type="entry name" value="DENTICLELESS PROTEIN HOMOLOG"/>
    <property type="match status" value="1"/>
</dbReference>
<gene>
    <name evidence="8" type="ORF">GGH94_000809</name>
</gene>
<dbReference type="Proteomes" id="UP001140074">
    <property type="component" value="Unassembled WGS sequence"/>
</dbReference>
<dbReference type="GO" id="GO:0005634">
    <property type="term" value="C:nucleus"/>
    <property type="evidence" value="ECO:0007669"/>
    <property type="project" value="TreeGrafter"/>
</dbReference>
<dbReference type="PANTHER" id="PTHR22852">
    <property type="entry name" value="LETHAL 2 DENTICLELESS PROTEIN RETINOIC ACID-REGULATED NUCLEAR MATRIX-ASSOCIATED PROTEIN"/>
    <property type="match status" value="1"/>
</dbReference>
<dbReference type="PROSITE" id="PS00678">
    <property type="entry name" value="WD_REPEATS_1"/>
    <property type="match status" value="2"/>
</dbReference>
<keyword evidence="3" id="KW-0677">Repeat</keyword>
<organism evidence="8 9">
    <name type="scientific">Coemansia aciculifera</name>
    <dbReference type="NCBI Taxonomy" id="417176"/>
    <lineage>
        <taxon>Eukaryota</taxon>
        <taxon>Fungi</taxon>
        <taxon>Fungi incertae sedis</taxon>
        <taxon>Zoopagomycota</taxon>
        <taxon>Kickxellomycotina</taxon>
        <taxon>Kickxellomycetes</taxon>
        <taxon>Kickxellales</taxon>
        <taxon>Kickxellaceae</taxon>
        <taxon>Coemansia</taxon>
    </lineage>
</organism>
<keyword evidence="9" id="KW-1185">Reference proteome</keyword>
<dbReference type="CDD" id="cd00200">
    <property type="entry name" value="WD40"/>
    <property type="match status" value="1"/>
</dbReference>
<evidence type="ECO:0000313" key="8">
    <source>
        <dbReference type="EMBL" id="KAJ2867524.1"/>
    </source>
</evidence>
<dbReference type="EMBL" id="JANBUY010000017">
    <property type="protein sequence ID" value="KAJ2867524.1"/>
    <property type="molecule type" value="Genomic_DNA"/>
</dbReference>
<dbReference type="InterPro" id="IPR020472">
    <property type="entry name" value="WD40_PAC1"/>
</dbReference>
<evidence type="ECO:0000256" key="1">
    <source>
        <dbReference type="ARBA" id="ARBA00004906"/>
    </source>
</evidence>
<comment type="pathway">
    <text evidence="1">Protein modification; protein ubiquitination.</text>
</comment>
<feature type="repeat" description="WD" evidence="6">
    <location>
        <begin position="252"/>
        <end position="287"/>
    </location>
</feature>
<evidence type="ECO:0008006" key="10">
    <source>
        <dbReference type="Google" id="ProtNLM"/>
    </source>
</evidence>
<evidence type="ECO:0000256" key="2">
    <source>
        <dbReference type="ARBA" id="ARBA00022574"/>
    </source>
</evidence>
<feature type="repeat" description="WD" evidence="6">
    <location>
        <begin position="475"/>
        <end position="511"/>
    </location>
</feature>
<dbReference type="PROSITE" id="PS50294">
    <property type="entry name" value="WD_REPEATS_REGION"/>
    <property type="match status" value="3"/>
</dbReference>
<sequence>MALTDITQRANNSSGARTPTRQTTLFDALNAAQRHSNKRQRRSAPLSSSGQENTAPEGNSDQSEGKVLKRVRLESLQISVPVLPTQSSVVHNIILPVPAPKTPAAQYGSLYSARAAIRLRQRQQNVSMRAISTISRLESLISPEARVYRLQAEEDSQIGALPLACKYSNSAGTRSRLALVDEGGMISLFDPVNSKMDIAGEDGMQPVVKWRGHDNSIFDVEWCADDTRMVTASADETCRLWDVEQQKLLGVFGGHSQTVRSVSWVHEDQHCFSSASRDGSIMMWDLRVNKAKAGDEYSYRPVNTISRAHYGLRHVGKTPRGKGGLIAGSVTAIKHLRHNTNLVASVGSTSEIVKYWDMRMSAPTRTTELPTPAATSLLPTSAGRSRGTSSLTLDPDGTRLYSACNDNRVYVHNALLPGTPIAQLDAPEFECSSFNITTSMSPCGRHLAAGSANGSVVVWELDMYGQNSSKRRAVLQGHVKEAGCVAWYAGTEKTQLATCGDDGTMRVWDINAELADVSKADPMKRCRWGFTSVHQIH</sequence>
<dbReference type="AlphaFoldDB" id="A0A9W8IQ26"/>
<evidence type="ECO:0000256" key="7">
    <source>
        <dbReference type="SAM" id="MobiDB-lite"/>
    </source>
</evidence>
<dbReference type="InterPro" id="IPR036322">
    <property type="entry name" value="WD40_repeat_dom_sf"/>
</dbReference>
<dbReference type="Gene3D" id="2.130.10.10">
    <property type="entry name" value="YVTN repeat-like/Quinoprotein amine dehydrogenase"/>
    <property type="match status" value="2"/>
</dbReference>
<comment type="caution">
    <text evidence="8">The sequence shown here is derived from an EMBL/GenBank/DDBJ whole genome shotgun (WGS) entry which is preliminary data.</text>
</comment>
<evidence type="ECO:0000313" key="9">
    <source>
        <dbReference type="Proteomes" id="UP001140074"/>
    </source>
</evidence>
<dbReference type="InterPro" id="IPR019775">
    <property type="entry name" value="WD40_repeat_CS"/>
</dbReference>
<feature type="region of interest" description="Disordered" evidence="7">
    <location>
        <begin position="1"/>
        <end position="65"/>
    </location>
</feature>
<proteinExistence type="inferred from homology"/>
<dbReference type="SUPFAM" id="SSF50978">
    <property type="entry name" value="WD40 repeat-like"/>
    <property type="match status" value="1"/>
</dbReference>
<dbReference type="InterPro" id="IPR015943">
    <property type="entry name" value="WD40/YVTN_repeat-like_dom_sf"/>
</dbReference>
<keyword evidence="4" id="KW-0833">Ubl conjugation pathway</keyword>
<evidence type="ECO:0000256" key="3">
    <source>
        <dbReference type="ARBA" id="ARBA00022737"/>
    </source>
</evidence>
<dbReference type="Pfam" id="PF00400">
    <property type="entry name" value="WD40"/>
    <property type="match status" value="5"/>
</dbReference>
<dbReference type="GO" id="GO:0043161">
    <property type="term" value="P:proteasome-mediated ubiquitin-dependent protein catabolic process"/>
    <property type="evidence" value="ECO:0007669"/>
    <property type="project" value="TreeGrafter"/>
</dbReference>
<dbReference type="SMART" id="SM00320">
    <property type="entry name" value="WD40"/>
    <property type="match status" value="6"/>
</dbReference>
<comment type="similarity">
    <text evidence="5">Belongs to the WD repeat cdt2 family.</text>
</comment>
<keyword evidence="2 6" id="KW-0853">WD repeat</keyword>
<dbReference type="PROSITE" id="PS50082">
    <property type="entry name" value="WD_REPEATS_2"/>
    <property type="match status" value="3"/>
</dbReference>
<reference evidence="8" key="1">
    <citation type="submission" date="2022-07" db="EMBL/GenBank/DDBJ databases">
        <title>Phylogenomic reconstructions and comparative analyses of Kickxellomycotina fungi.</title>
        <authorList>
            <person name="Reynolds N.K."/>
            <person name="Stajich J.E."/>
            <person name="Barry K."/>
            <person name="Grigoriev I.V."/>
            <person name="Crous P."/>
            <person name="Smith M.E."/>
        </authorList>
    </citation>
    <scope>NUCLEOTIDE SEQUENCE</scope>
    <source>
        <strain evidence="8">RSA 476</strain>
    </source>
</reference>
<evidence type="ECO:0000256" key="4">
    <source>
        <dbReference type="ARBA" id="ARBA00022786"/>
    </source>
</evidence>
<name>A0A9W8IQ26_9FUNG</name>
<dbReference type="PRINTS" id="PR00320">
    <property type="entry name" value="GPROTEINBRPT"/>
</dbReference>
<feature type="compositionally biased region" description="Polar residues" evidence="7">
    <location>
        <begin position="45"/>
        <end position="62"/>
    </location>
</feature>
<dbReference type="InterPro" id="IPR051865">
    <property type="entry name" value="WD-repeat_CDT2_adapter"/>
</dbReference>
<protein>
    <recommendedName>
        <fullName evidence="10">WD40 repeat-like protein</fullName>
    </recommendedName>
</protein>